<proteinExistence type="predicted"/>
<reference evidence="3" key="2">
    <citation type="submission" date="2025-08" db="UniProtKB">
        <authorList>
            <consortium name="RefSeq"/>
        </authorList>
    </citation>
    <scope>IDENTIFICATION</scope>
</reference>
<accession>A0A8B6XB90</accession>
<evidence type="ECO:0000313" key="2">
    <source>
        <dbReference type="Proteomes" id="UP000675920"/>
    </source>
</evidence>
<feature type="domain" description="Type 4 fimbrial biogenesis protein PilX N-terminal" evidence="1">
    <location>
        <begin position="2"/>
        <end position="49"/>
    </location>
</feature>
<dbReference type="AlphaFoldDB" id="A0A8B6XB90"/>
<dbReference type="InterPro" id="IPR025746">
    <property type="entry name" value="PilX_N_dom"/>
</dbReference>
<organism evidence="2 3">
    <name type="scientific">Derxia gummosa DSM 723</name>
    <dbReference type="NCBI Taxonomy" id="1121388"/>
    <lineage>
        <taxon>Bacteria</taxon>
        <taxon>Pseudomonadati</taxon>
        <taxon>Pseudomonadota</taxon>
        <taxon>Betaproteobacteria</taxon>
        <taxon>Burkholderiales</taxon>
        <taxon>Alcaligenaceae</taxon>
        <taxon>Derxia</taxon>
    </lineage>
</organism>
<dbReference type="Proteomes" id="UP000675920">
    <property type="component" value="Unplaced"/>
</dbReference>
<reference evidence="3" key="1">
    <citation type="journal article" date="2007" name="Proc. Natl. Acad. Sci.">
        <title>3D structure/function analysis of PilX reveals how minor pilins can modulate the virulence properties of type IV pili.</title>
        <authorList>
            <person name="Helaine S."/>
            <person name="Dyer D.H."/>
            <person name="Nassif X."/>
            <person name="Pelicic V."/>
            <person name="Forest K.T."/>
        </authorList>
    </citation>
    <scope>NUCLEOTIDE SEQUENCE</scope>
</reference>
<sequence>MVLIITLIMLTMLTMLGVIALRSATSEERIASNIRDRQLVFEYAESGLRKCQDALLAGTFTGTARARPTSADPNYWAVASNWNGNAAVVDYSPSSREFSVKCMAENIWLGTGQVGGGFLLESRYGYRATVRASRSDGGTEVMVQSVFPSL</sequence>
<dbReference type="RefSeq" id="WP_169732504.1">
    <property type="nucleotide sequence ID" value="NZ_AXWS01000008.1"/>
</dbReference>
<keyword evidence="2" id="KW-1185">Reference proteome</keyword>
<evidence type="ECO:0000313" key="3">
    <source>
        <dbReference type="RefSeq" id="WP_169732504.1"/>
    </source>
</evidence>
<name>A0A8B6XB90_9BURK</name>
<protein>
    <submittedName>
        <fullName evidence="3">Pilus assembly PilX family protein</fullName>
    </submittedName>
</protein>
<dbReference type="Pfam" id="PF14341">
    <property type="entry name" value="PilX_N"/>
    <property type="match status" value="1"/>
</dbReference>
<evidence type="ECO:0000259" key="1">
    <source>
        <dbReference type="Pfam" id="PF14341"/>
    </source>
</evidence>